<gene>
    <name evidence="2" type="ORF">NCAST_25_03030</name>
</gene>
<evidence type="ECO:0000313" key="2">
    <source>
        <dbReference type="EMBL" id="GAD84880.1"/>
    </source>
</evidence>
<dbReference type="Proteomes" id="UP000017048">
    <property type="component" value="Unassembled WGS sequence"/>
</dbReference>
<dbReference type="AlphaFoldDB" id="U5EBZ3"/>
<accession>U5EBZ3</accession>
<dbReference type="eggNOG" id="ENOG50335QU">
    <property type="taxonomic scope" value="Bacteria"/>
</dbReference>
<comment type="caution">
    <text evidence="2">The sequence shown here is derived from an EMBL/GenBank/DDBJ whole genome shotgun (WGS) entry which is preliminary data.</text>
</comment>
<feature type="region of interest" description="Disordered" evidence="1">
    <location>
        <begin position="146"/>
        <end position="202"/>
    </location>
</feature>
<dbReference type="STRING" id="1824.SAMN05444423_101160"/>
<evidence type="ECO:0000313" key="3">
    <source>
        <dbReference type="Proteomes" id="UP000017048"/>
    </source>
</evidence>
<dbReference type="EMBL" id="BAFO02000025">
    <property type="protein sequence ID" value="GAD84880.1"/>
    <property type="molecule type" value="Genomic_DNA"/>
</dbReference>
<evidence type="ECO:0000256" key="1">
    <source>
        <dbReference type="SAM" id="MobiDB-lite"/>
    </source>
</evidence>
<organism evidence="2 3">
    <name type="scientific">Nocardia asteroides NBRC 15531</name>
    <dbReference type="NCBI Taxonomy" id="1110697"/>
    <lineage>
        <taxon>Bacteria</taxon>
        <taxon>Bacillati</taxon>
        <taxon>Actinomycetota</taxon>
        <taxon>Actinomycetes</taxon>
        <taxon>Mycobacteriales</taxon>
        <taxon>Nocardiaceae</taxon>
        <taxon>Nocardia</taxon>
    </lineage>
</organism>
<proteinExistence type="predicted"/>
<keyword evidence="3" id="KW-1185">Reference proteome</keyword>
<dbReference type="RefSeq" id="WP_019044427.1">
    <property type="nucleotide sequence ID" value="NZ_BAFO02000025.1"/>
</dbReference>
<feature type="compositionally biased region" description="Low complexity" evidence="1">
    <location>
        <begin position="159"/>
        <end position="181"/>
    </location>
</feature>
<reference evidence="2 3" key="1">
    <citation type="journal article" date="2014" name="BMC Genomics">
        <title>Genome based analysis of type-I polyketide synthase and nonribosomal peptide synthetase gene clusters in seven strains of five representative Nocardia species.</title>
        <authorList>
            <person name="Komaki H."/>
            <person name="Ichikawa N."/>
            <person name="Hosoyama A."/>
            <person name="Takahashi-Nakaguchi A."/>
            <person name="Matsuzawa T."/>
            <person name="Suzuki K."/>
            <person name="Fujita N."/>
            <person name="Gonoi T."/>
        </authorList>
    </citation>
    <scope>NUCLEOTIDE SEQUENCE [LARGE SCALE GENOMIC DNA]</scope>
    <source>
        <strain evidence="2 3">NBRC 15531</strain>
    </source>
</reference>
<feature type="compositionally biased region" description="Pro residues" evidence="1">
    <location>
        <begin position="149"/>
        <end position="158"/>
    </location>
</feature>
<name>U5EBZ3_NOCAS</name>
<dbReference type="OrthoDB" id="4520373at2"/>
<sequence length="202" mass="21849">MTLSRPERIDLLLTRPHRQDREPAPRQQLESLGAIEQTVVDAAIAMLAPGQKFALLWSLQVGSHTVAGVQVKERDGSVTNMVPPDEVLAYLTDHKRMSYDADTGAWLSAEIFIAGPTRYKATYSTSAVAEWMPEVTVEDLRAEFDTFPAPRPRSPTGPAPSSTGATAAPARPGSAAAPSRAQVRWLASPPCCDPNERSPDTD</sequence>
<protein>
    <submittedName>
        <fullName evidence="2">Uncharacterized protein</fullName>
    </submittedName>
</protein>